<evidence type="ECO:0000313" key="3">
    <source>
        <dbReference type="EMBL" id="KAK3264306.1"/>
    </source>
</evidence>
<feature type="transmembrane region" description="Helical" evidence="2">
    <location>
        <begin position="83"/>
        <end position="103"/>
    </location>
</feature>
<reference evidence="3 4" key="1">
    <citation type="journal article" date="2015" name="Genome Biol. Evol.">
        <title>Comparative Genomics of a Bacterivorous Green Alga Reveals Evolutionary Causalities and Consequences of Phago-Mixotrophic Mode of Nutrition.</title>
        <authorList>
            <person name="Burns J.A."/>
            <person name="Paasch A."/>
            <person name="Narechania A."/>
            <person name="Kim E."/>
        </authorList>
    </citation>
    <scope>NUCLEOTIDE SEQUENCE [LARGE SCALE GENOMIC DNA]</scope>
    <source>
        <strain evidence="3 4">PLY_AMNH</strain>
    </source>
</reference>
<evidence type="ECO:0000256" key="1">
    <source>
        <dbReference type="SAM" id="MobiDB-lite"/>
    </source>
</evidence>
<keyword evidence="4" id="KW-1185">Reference proteome</keyword>
<organism evidence="3 4">
    <name type="scientific">Cymbomonas tetramitiformis</name>
    <dbReference type="NCBI Taxonomy" id="36881"/>
    <lineage>
        <taxon>Eukaryota</taxon>
        <taxon>Viridiplantae</taxon>
        <taxon>Chlorophyta</taxon>
        <taxon>Pyramimonadophyceae</taxon>
        <taxon>Pyramimonadales</taxon>
        <taxon>Pyramimonadaceae</taxon>
        <taxon>Cymbomonas</taxon>
    </lineage>
</organism>
<evidence type="ECO:0000256" key="2">
    <source>
        <dbReference type="SAM" id="Phobius"/>
    </source>
</evidence>
<evidence type="ECO:0000313" key="4">
    <source>
        <dbReference type="Proteomes" id="UP001190700"/>
    </source>
</evidence>
<proteinExistence type="predicted"/>
<dbReference type="EMBL" id="LGRX02014638">
    <property type="protein sequence ID" value="KAK3264306.1"/>
    <property type="molecule type" value="Genomic_DNA"/>
</dbReference>
<name>A0AAE0FS89_9CHLO</name>
<comment type="caution">
    <text evidence="3">The sequence shown here is derived from an EMBL/GenBank/DDBJ whole genome shotgun (WGS) entry which is preliminary data.</text>
</comment>
<protein>
    <submittedName>
        <fullName evidence="3">Uncharacterized protein</fullName>
    </submittedName>
</protein>
<sequence>MALAEGEVATLVGASRRVAGLHEGVVGMGELMRVTREMWGGSQVELTHAGPLRAREPIPAAMTTYNRRKSVAGATVRMRATHFIILSPLGHPLGILAAAWAWWWRYDSRSSGGRDKPASGKRQQCAGGADAEGLGWLSEA</sequence>
<dbReference type="AlphaFoldDB" id="A0AAE0FS89"/>
<gene>
    <name evidence="3" type="ORF">CYMTET_26947</name>
</gene>
<feature type="region of interest" description="Disordered" evidence="1">
    <location>
        <begin position="110"/>
        <end position="140"/>
    </location>
</feature>
<dbReference type="Proteomes" id="UP001190700">
    <property type="component" value="Unassembled WGS sequence"/>
</dbReference>
<keyword evidence="2" id="KW-0472">Membrane</keyword>
<keyword evidence="2" id="KW-0812">Transmembrane</keyword>
<accession>A0AAE0FS89</accession>
<keyword evidence="2" id="KW-1133">Transmembrane helix</keyword>